<dbReference type="Pfam" id="PF14079">
    <property type="entry name" value="DUF4260"/>
    <property type="match status" value="1"/>
</dbReference>
<dbReference type="EMBL" id="JANCLU010000034">
    <property type="protein sequence ID" value="MCP8941041.1"/>
    <property type="molecule type" value="Genomic_DNA"/>
</dbReference>
<evidence type="ECO:0000256" key="1">
    <source>
        <dbReference type="SAM" id="Phobius"/>
    </source>
</evidence>
<reference evidence="2 3" key="1">
    <citation type="submission" date="2022-07" db="EMBL/GenBank/DDBJ databases">
        <authorList>
            <person name="Li W.-J."/>
            <person name="Deng Q.-Q."/>
        </authorList>
    </citation>
    <scope>NUCLEOTIDE SEQUENCE [LARGE SCALE GENOMIC DNA]</scope>
    <source>
        <strain evidence="2 3">SYSU M60028</strain>
    </source>
</reference>
<gene>
    <name evidence="2" type="ORF">NK718_21170</name>
</gene>
<dbReference type="RefSeq" id="WP_254746456.1">
    <property type="nucleotide sequence ID" value="NZ_JANCLU010000034.1"/>
</dbReference>
<dbReference type="Proteomes" id="UP001205890">
    <property type="component" value="Unassembled WGS sequence"/>
</dbReference>
<organism evidence="2 3">
    <name type="scientific">Alsobacter ponti</name>
    <dbReference type="NCBI Taxonomy" id="2962936"/>
    <lineage>
        <taxon>Bacteria</taxon>
        <taxon>Pseudomonadati</taxon>
        <taxon>Pseudomonadota</taxon>
        <taxon>Alphaproteobacteria</taxon>
        <taxon>Hyphomicrobiales</taxon>
        <taxon>Alsobacteraceae</taxon>
        <taxon>Alsobacter</taxon>
    </lineage>
</organism>
<protein>
    <submittedName>
        <fullName evidence="2">DUF4260 domain-containing protein</fullName>
    </submittedName>
</protein>
<evidence type="ECO:0000313" key="3">
    <source>
        <dbReference type="Proteomes" id="UP001205890"/>
    </source>
</evidence>
<comment type="caution">
    <text evidence="2">The sequence shown here is derived from an EMBL/GenBank/DDBJ whole genome shotgun (WGS) entry which is preliminary data.</text>
</comment>
<sequence length="153" mass="16088">MNTLTFDAAADFSSSPAATPVPIGATFGGVSTMLRLEAAVVLTAAVLAYRETGGSWWLFTGLFFVPDLSMLGYLANRKLGAALYNGGHTYLAPAALALLGWSQGLPQLFGPALIWAAHIGFDRLMGYGLKYGSAFGATHLGWRGKREGAVCGR</sequence>
<keyword evidence="3" id="KW-1185">Reference proteome</keyword>
<accession>A0ABT1LHQ3</accession>
<evidence type="ECO:0000313" key="2">
    <source>
        <dbReference type="EMBL" id="MCP8941041.1"/>
    </source>
</evidence>
<proteinExistence type="predicted"/>
<keyword evidence="1" id="KW-1133">Transmembrane helix</keyword>
<name>A0ABT1LHQ3_9HYPH</name>
<dbReference type="InterPro" id="IPR025356">
    <property type="entry name" value="DUF4260"/>
</dbReference>
<keyword evidence="1" id="KW-0812">Transmembrane</keyword>
<keyword evidence="1" id="KW-0472">Membrane</keyword>
<feature type="transmembrane region" description="Helical" evidence="1">
    <location>
        <begin position="56"/>
        <end position="75"/>
    </location>
</feature>